<evidence type="ECO:0000313" key="3">
    <source>
        <dbReference type="Proteomes" id="UP001172911"/>
    </source>
</evidence>
<feature type="signal peptide" evidence="1">
    <location>
        <begin position="1"/>
        <end position="24"/>
    </location>
</feature>
<keyword evidence="1" id="KW-0732">Signal</keyword>
<keyword evidence="3" id="KW-1185">Reference proteome</keyword>
<comment type="caution">
    <text evidence="2">The sequence shown here is derived from an EMBL/GenBank/DDBJ whole genome shotgun (WGS) entry which is preliminary data.</text>
</comment>
<dbReference type="RefSeq" id="WP_304545521.1">
    <property type="nucleotide sequence ID" value="NZ_JARPTC010000032.1"/>
</dbReference>
<accession>A0AAW7ZLY4</accession>
<gene>
    <name evidence="2" type="ORF">P6N53_17685</name>
</gene>
<dbReference type="Proteomes" id="UP001172911">
    <property type="component" value="Unassembled WGS sequence"/>
</dbReference>
<dbReference type="AlphaFoldDB" id="A0AAW7ZLY4"/>
<reference evidence="2" key="2">
    <citation type="submission" date="2023-03" db="EMBL/GenBank/DDBJ databases">
        <authorList>
            <person name="Zhang Z."/>
        </authorList>
    </citation>
    <scope>NUCLEOTIDE SEQUENCE</scope>
    <source>
        <strain evidence="2">DSA</strain>
    </source>
</reference>
<sequence>MLNKLRVAMAVLLCLSFAVMPALADDLTQTEPVEVEQPPVLARDYIADINWNYPQYVQFLSNGNILQSRVGSWDPGIIEVDRSGREVWYFRGIQANSARRLDNGNTLVADSGAPGAPYVPRVVELTPEGEKAWEYVLPSINQAPRYAERLSNGNTLIVLPFEIREVNPQKQTVWQYGTGKPGKSGTPGNLERPLRAYRLANGNTLIVDRGYSRGQVIEVTPAKKVVWQFGSPGSSTAGSKDQENPPSLVRPIDALRLADGTTLVTDKKQDMLFYVSSGGQVLEARTWEGIYKAAPVTDLWFAQPLENGNVQISATMVTGRSRVAEVVGDSMKVVWPKEISQPEAE</sequence>
<protein>
    <submittedName>
        <fullName evidence="2">Uncharacterized protein</fullName>
    </submittedName>
</protein>
<evidence type="ECO:0000313" key="2">
    <source>
        <dbReference type="EMBL" id="MDO7789045.1"/>
    </source>
</evidence>
<dbReference type="SUPFAM" id="SSF63829">
    <property type="entry name" value="Calcium-dependent phosphotriesterase"/>
    <property type="match status" value="1"/>
</dbReference>
<evidence type="ECO:0000256" key="1">
    <source>
        <dbReference type="SAM" id="SignalP"/>
    </source>
</evidence>
<feature type="chain" id="PRO_5043443175" evidence="1">
    <location>
        <begin position="25"/>
        <end position="345"/>
    </location>
</feature>
<organism evidence="2 3">
    <name type="scientific">Desulforamulus aquiferis</name>
    <dbReference type="NCBI Taxonomy" id="1397668"/>
    <lineage>
        <taxon>Bacteria</taxon>
        <taxon>Bacillati</taxon>
        <taxon>Bacillota</taxon>
        <taxon>Clostridia</taxon>
        <taxon>Eubacteriales</taxon>
        <taxon>Peptococcaceae</taxon>
        <taxon>Desulforamulus</taxon>
    </lineage>
</organism>
<name>A0AAW7ZLY4_9FIRM</name>
<reference evidence="2" key="1">
    <citation type="journal article" date="2023" name="J. Hazard. Mater.">
        <title>Anaerobic biodegradation of pyrene and benzo[a]pyrene by a new sulfate-reducing Desulforamulus aquiferis strain DSA.</title>
        <authorList>
            <person name="Zhang Z."/>
            <person name="Sun J."/>
            <person name="Gong X."/>
            <person name="Wang C."/>
            <person name="Wang H."/>
        </authorList>
    </citation>
    <scope>NUCLEOTIDE SEQUENCE</scope>
    <source>
        <strain evidence="2">DSA</strain>
    </source>
</reference>
<dbReference type="EMBL" id="JARPTC010000032">
    <property type="protein sequence ID" value="MDO7789045.1"/>
    <property type="molecule type" value="Genomic_DNA"/>
</dbReference>
<proteinExistence type="predicted"/>